<protein>
    <submittedName>
        <fullName evidence="1">Uncharacterized protein</fullName>
    </submittedName>
</protein>
<sequence length="515" mass="58997">MTLPWGANQDLNEVRKKLDEQITDLRSQLRILCATRNALTPINRVPPEILSRIFSYVQDSFIKQEDGWEIGIPSNFINWTWVSHVSQYWRNVALECASLWTIIPLNKTRYAEEAFLRSKACNITLLQTEDISTTEHINLSRIATGHLNRARHIHLKQLGCPPQGYLEFIRSQPTPVLKTLSLSGNWFFLQEKPFIGEIPQLQTLLLRFCAFDPRSIVFRSLKHLSISSPRSYLSPSTLAETLGSLPNLVSLHLCNTLSNAPDPSQSSLGTVIIPNITSLSLQDHKTDLTIRLFTPLRFLKPVHLKINNSFYEERPDFPTLLRTFSASIAQAELPPIRRMEFSFRSSFRFEMCHSVKILEKTIISIMMTRVPRFIRENPTEWLRSLEVLPLQEVVYLSVTAKVNAQLWKNMLPRFSALEHLRVTGSGGRAFLNCLVDESKDSHQTPETTSIIPKVNRINLRDIPFEGLPDDDWIEIFRTRQERGIGVKKLRVIQPGDTVVPALARIKDIVECVETK</sequence>
<evidence type="ECO:0000313" key="2">
    <source>
        <dbReference type="Proteomes" id="UP000308600"/>
    </source>
</evidence>
<dbReference type="Proteomes" id="UP000308600">
    <property type="component" value="Unassembled WGS sequence"/>
</dbReference>
<accession>A0ACD3ASD4</accession>
<evidence type="ECO:0000313" key="1">
    <source>
        <dbReference type="EMBL" id="TFK68623.1"/>
    </source>
</evidence>
<organism evidence="1 2">
    <name type="scientific">Pluteus cervinus</name>
    <dbReference type="NCBI Taxonomy" id="181527"/>
    <lineage>
        <taxon>Eukaryota</taxon>
        <taxon>Fungi</taxon>
        <taxon>Dikarya</taxon>
        <taxon>Basidiomycota</taxon>
        <taxon>Agaricomycotina</taxon>
        <taxon>Agaricomycetes</taxon>
        <taxon>Agaricomycetidae</taxon>
        <taxon>Agaricales</taxon>
        <taxon>Pluteineae</taxon>
        <taxon>Pluteaceae</taxon>
        <taxon>Pluteus</taxon>
    </lineage>
</organism>
<keyword evidence="2" id="KW-1185">Reference proteome</keyword>
<name>A0ACD3ASD4_9AGAR</name>
<proteinExistence type="predicted"/>
<gene>
    <name evidence="1" type="ORF">BDN72DRAFT_841522</name>
</gene>
<dbReference type="EMBL" id="ML208347">
    <property type="protein sequence ID" value="TFK68623.1"/>
    <property type="molecule type" value="Genomic_DNA"/>
</dbReference>
<reference evidence="1 2" key="1">
    <citation type="journal article" date="2019" name="Nat. Ecol. Evol.">
        <title>Megaphylogeny resolves global patterns of mushroom evolution.</title>
        <authorList>
            <person name="Varga T."/>
            <person name="Krizsan K."/>
            <person name="Foldi C."/>
            <person name="Dima B."/>
            <person name="Sanchez-Garcia M."/>
            <person name="Sanchez-Ramirez S."/>
            <person name="Szollosi G.J."/>
            <person name="Szarkandi J.G."/>
            <person name="Papp V."/>
            <person name="Albert L."/>
            <person name="Andreopoulos W."/>
            <person name="Angelini C."/>
            <person name="Antonin V."/>
            <person name="Barry K.W."/>
            <person name="Bougher N.L."/>
            <person name="Buchanan P."/>
            <person name="Buyck B."/>
            <person name="Bense V."/>
            <person name="Catcheside P."/>
            <person name="Chovatia M."/>
            <person name="Cooper J."/>
            <person name="Damon W."/>
            <person name="Desjardin D."/>
            <person name="Finy P."/>
            <person name="Geml J."/>
            <person name="Haridas S."/>
            <person name="Hughes K."/>
            <person name="Justo A."/>
            <person name="Karasinski D."/>
            <person name="Kautmanova I."/>
            <person name="Kiss B."/>
            <person name="Kocsube S."/>
            <person name="Kotiranta H."/>
            <person name="LaButti K.M."/>
            <person name="Lechner B.E."/>
            <person name="Liimatainen K."/>
            <person name="Lipzen A."/>
            <person name="Lukacs Z."/>
            <person name="Mihaltcheva S."/>
            <person name="Morgado L.N."/>
            <person name="Niskanen T."/>
            <person name="Noordeloos M.E."/>
            <person name="Ohm R.A."/>
            <person name="Ortiz-Santana B."/>
            <person name="Ovrebo C."/>
            <person name="Racz N."/>
            <person name="Riley R."/>
            <person name="Savchenko A."/>
            <person name="Shiryaev A."/>
            <person name="Soop K."/>
            <person name="Spirin V."/>
            <person name="Szebenyi C."/>
            <person name="Tomsovsky M."/>
            <person name="Tulloss R.E."/>
            <person name="Uehling J."/>
            <person name="Grigoriev I.V."/>
            <person name="Vagvolgyi C."/>
            <person name="Papp T."/>
            <person name="Martin F.M."/>
            <person name="Miettinen O."/>
            <person name="Hibbett D.S."/>
            <person name="Nagy L.G."/>
        </authorList>
    </citation>
    <scope>NUCLEOTIDE SEQUENCE [LARGE SCALE GENOMIC DNA]</scope>
    <source>
        <strain evidence="1 2">NL-1719</strain>
    </source>
</reference>